<keyword evidence="5" id="KW-1185">Reference proteome</keyword>
<keyword evidence="1" id="KW-0812">Transmembrane</keyword>
<feature type="transmembrane region" description="Helical" evidence="1">
    <location>
        <begin position="14"/>
        <end position="32"/>
    </location>
</feature>
<keyword evidence="1" id="KW-1133">Transmembrane helix</keyword>
<dbReference type="eggNOG" id="ENOG50302Q0">
    <property type="taxonomic scope" value="Bacteria"/>
</dbReference>
<evidence type="ECO:0000313" key="4">
    <source>
        <dbReference type="Proteomes" id="UP000003505"/>
    </source>
</evidence>
<reference evidence="3 4" key="1">
    <citation type="submission" date="2009-09" db="EMBL/GenBank/DDBJ databases">
        <authorList>
            <person name="Weinstock G."/>
            <person name="Sodergren E."/>
            <person name="Clifton S."/>
            <person name="Fulton L."/>
            <person name="Fulton B."/>
            <person name="Courtney L."/>
            <person name="Fronick C."/>
            <person name="Harrison M."/>
            <person name="Strong C."/>
            <person name="Farmer C."/>
            <person name="Delahaunty K."/>
            <person name="Markovic C."/>
            <person name="Hall O."/>
            <person name="Minx P."/>
            <person name="Tomlinson C."/>
            <person name="Mitreva M."/>
            <person name="Nelson J."/>
            <person name="Hou S."/>
            <person name="Wollam A."/>
            <person name="Pepin K.H."/>
            <person name="Johnson M."/>
            <person name="Bhonagiri V."/>
            <person name="Nash W.E."/>
            <person name="Warren W."/>
            <person name="Chinwalla A."/>
            <person name="Mardis E.R."/>
            <person name="Wilson R.K."/>
        </authorList>
    </citation>
    <scope>NUCLEOTIDE SEQUENCE [LARGE SCALE GENOMIC DNA]</scope>
    <source>
        <strain evidence="3">ATCC 35185</strain>
        <strain evidence="4">ATCC 35185 / DSM 20758 / VPI D19B-28</strain>
    </source>
</reference>
<dbReference type="AlphaFoldDB" id="C9LVH0"/>
<dbReference type="RefSeq" id="WP_006192761.1">
    <property type="nucleotide sequence ID" value="NC_015437.1"/>
</dbReference>
<evidence type="ECO:0000256" key="1">
    <source>
        <dbReference type="SAM" id="Phobius"/>
    </source>
</evidence>
<protein>
    <submittedName>
        <fullName evidence="3">BioX family protein</fullName>
    </submittedName>
</protein>
<keyword evidence="1" id="KW-0472">Membrane</keyword>
<evidence type="ECO:0000313" key="5">
    <source>
        <dbReference type="Proteomes" id="UP000011124"/>
    </source>
</evidence>
<dbReference type="EMBL" id="CP002637">
    <property type="protein sequence ID" value="AEB99104.1"/>
    <property type="molecule type" value="Genomic_DNA"/>
</dbReference>
<name>C9LVH0_SELS3</name>
<gene>
    <name evidence="2" type="ordered locus">Selsp_0125</name>
    <name evidence="3" type="ORF">SELSPUOL_01464</name>
</gene>
<feature type="transmembrane region" description="Helical" evidence="1">
    <location>
        <begin position="44"/>
        <end position="70"/>
    </location>
</feature>
<evidence type="ECO:0000313" key="2">
    <source>
        <dbReference type="EMBL" id="AEB99104.1"/>
    </source>
</evidence>
<dbReference type="EMBL" id="ACKP02000027">
    <property type="protein sequence ID" value="EEX77133.1"/>
    <property type="molecule type" value="Genomic_DNA"/>
</dbReference>
<sequence>MKKLAVSTSDVTEIALLAALITVTGAIKLPSLAPGLEFQLSAPLAVAICAVFGFKRYILAGVLSSLVGLLLGTQNLFNVAIAMQFRLVVGLVFVLFGRHYWTVALAGPLGTFTARITLSFVVGKGAWALVAAALPGMVFTLLAAPLLVKILDRIARLRRTAGARV</sequence>
<evidence type="ECO:0000313" key="3">
    <source>
        <dbReference type="EMBL" id="EEX77133.1"/>
    </source>
</evidence>
<proteinExistence type="predicted"/>
<dbReference type="OrthoDB" id="1750926at2"/>
<accession>C9LVH0</accession>
<reference evidence="2 5" key="2">
    <citation type="submission" date="2011-04" db="EMBL/GenBank/DDBJ databases">
        <title>The complete genome of Selenomonas sputigena DSM 20758.</title>
        <authorList>
            <consortium name="US DOE Joint Genome Institute (JGI-PGF)"/>
            <person name="Lucas S."/>
            <person name="Copeland A."/>
            <person name="Lapidus A."/>
            <person name="Bruce D."/>
            <person name="Goodwin L."/>
            <person name="Pitluck S."/>
            <person name="Peters L."/>
            <person name="Kyrpides N."/>
            <person name="Mavromatis K."/>
            <person name="Ivanova N."/>
            <person name="Ovchinnikova G."/>
            <person name="Teshima H."/>
            <person name="Detter J.C."/>
            <person name="Tapia R."/>
            <person name="Han C."/>
            <person name="Land M."/>
            <person name="Hauser L."/>
            <person name="Markowitz V."/>
            <person name="Cheng J.-F."/>
            <person name="Hugenholtz P."/>
            <person name="Woyke T."/>
            <person name="Wu D."/>
            <person name="Gronow S."/>
            <person name="Wellnitz S."/>
            <person name="Schneider S."/>
            <person name="Klenk H.-P."/>
            <person name="Eisen J.A."/>
        </authorList>
    </citation>
    <scope>NUCLEOTIDE SEQUENCE [LARGE SCALE GENOMIC DNA]</scope>
    <source>
        <strain evidence="2">ATCC 35185</strain>
        <strain evidence="5">ATCC 35185 / DSM 20758 / VPI D19B-28</strain>
    </source>
</reference>
<feature type="transmembrane region" description="Helical" evidence="1">
    <location>
        <begin position="127"/>
        <end position="148"/>
    </location>
</feature>
<dbReference type="HOGENOM" id="CLU_1569544_0_0_9"/>
<organism evidence="3 4">
    <name type="scientific">Selenomonas sputigena (strain ATCC 35185 / DSM 20758 / CCUG 44933 / VPI D19B-28)</name>
    <dbReference type="NCBI Taxonomy" id="546271"/>
    <lineage>
        <taxon>Bacteria</taxon>
        <taxon>Bacillati</taxon>
        <taxon>Bacillota</taxon>
        <taxon>Negativicutes</taxon>
        <taxon>Selenomonadales</taxon>
        <taxon>Selenomonadaceae</taxon>
        <taxon>Selenomonas</taxon>
    </lineage>
</organism>
<dbReference type="KEGG" id="ssg:Selsp_0125"/>
<dbReference type="Proteomes" id="UP000011124">
    <property type="component" value="Chromosome"/>
</dbReference>
<dbReference type="Proteomes" id="UP000003505">
    <property type="component" value="Unassembled WGS sequence"/>
</dbReference>
<dbReference type="Gene3D" id="1.10.1760.20">
    <property type="match status" value="1"/>
</dbReference>